<protein>
    <submittedName>
        <fullName evidence="2">Uncharacterized protein</fullName>
    </submittedName>
</protein>
<feature type="compositionally biased region" description="Basic and acidic residues" evidence="1">
    <location>
        <begin position="271"/>
        <end position="282"/>
    </location>
</feature>
<comment type="caution">
    <text evidence="2">The sequence shown here is derived from an EMBL/GenBank/DDBJ whole genome shotgun (WGS) entry which is preliminary data.</text>
</comment>
<proteinExistence type="predicted"/>
<feature type="compositionally biased region" description="Polar residues" evidence="1">
    <location>
        <begin position="206"/>
        <end position="221"/>
    </location>
</feature>
<dbReference type="Proteomes" id="UP000237631">
    <property type="component" value="Unassembled WGS sequence"/>
</dbReference>
<dbReference type="OrthoDB" id="3643905at2759"/>
<feature type="region of interest" description="Disordered" evidence="1">
    <location>
        <begin position="201"/>
        <end position="282"/>
    </location>
</feature>
<evidence type="ECO:0000256" key="1">
    <source>
        <dbReference type="SAM" id="MobiDB-lite"/>
    </source>
</evidence>
<organism evidence="2 3">
    <name type="scientific">Cercospora berteroae</name>
    <dbReference type="NCBI Taxonomy" id="357750"/>
    <lineage>
        <taxon>Eukaryota</taxon>
        <taxon>Fungi</taxon>
        <taxon>Dikarya</taxon>
        <taxon>Ascomycota</taxon>
        <taxon>Pezizomycotina</taxon>
        <taxon>Dothideomycetes</taxon>
        <taxon>Dothideomycetidae</taxon>
        <taxon>Mycosphaerellales</taxon>
        <taxon>Mycosphaerellaceae</taxon>
        <taxon>Cercospora</taxon>
    </lineage>
</organism>
<dbReference type="EMBL" id="PNEN01000495">
    <property type="protein sequence ID" value="PPJ57394.1"/>
    <property type="molecule type" value="Genomic_DNA"/>
</dbReference>
<reference evidence="3" key="1">
    <citation type="journal article" date="2017" name="bioRxiv">
        <title>Conservation of a gene cluster reveals novel cercosporin biosynthetic mechanisms and extends production to the genus Colletotrichum.</title>
        <authorList>
            <person name="de Jonge R."/>
            <person name="Ebert M.K."/>
            <person name="Huitt-Roehl C.R."/>
            <person name="Pal P."/>
            <person name="Suttle J.C."/>
            <person name="Spanner R.E."/>
            <person name="Neubauer J.D."/>
            <person name="Jurick W.M.II."/>
            <person name="Stott K.A."/>
            <person name="Secor G.A."/>
            <person name="Thomma B.P.H.J."/>
            <person name="Van de Peer Y."/>
            <person name="Townsend C.A."/>
            <person name="Bolton M.D."/>
        </authorList>
    </citation>
    <scope>NUCLEOTIDE SEQUENCE [LARGE SCALE GENOMIC DNA]</scope>
    <source>
        <strain evidence="3">CBS538.71</strain>
    </source>
</reference>
<sequence length="282" mass="31983">MSSSPKNNVKHGNKPGELKQAWMQQIGNRVNLTSEQILSGESKNIAWGNLLQLLEKFDAREILEKANSNRSSEDELTEQLLRNRCCVAIEGMSKISGNYTAIRLEFLMNDRRARNGLTPLGPSWFPNVSSATQRETPTQRLRSTLTEKRMADPTLVNPGQWAPWDPVDETKPKFTFKRKTRWFDPAIYDRTPLQISALREAKRQKYQPQQEKSTRSESPLPSNARPRMMPSRTAPAARPGAVKADPEPPLTPFMATLAGISKKQAASTKRKHEEFEEGEIRE</sequence>
<evidence type="ECO:0000313" key="2">
    <source>
        <dbReference type="EMBL" id="PPJ57394.1"/>
    </source>
</evidence>
<evidence type="ECO:0000313" key="3">
    <source>
        <dbReference type="Proteomes" id="UP000237631"/>
    </source>
</evidence>
<gene>
    <name evidence="2" type="ORF">CBER1_01396</name>
</gene>
<name>A0A2S6CCD9_9PEZI</name>
<accession>A0A2S6CCD9</accession>
<keyword evidence="3" id="KW-1185">Reference proteome</keyword>
<dbReference type="AlphaFoldDB" id="A0A2S6CCD9"/>